<protein>
    <submittedName>
        <fullName evidence="1">Uncharacterized protein</fullName>
    </submittedName>
</protein>
<name>A0A0A9B8A7_ARUDO</name>
<dbReference type="AlphaFoldDB" id="A0A0A9B8A7"/>
<sequence>MDMKKNVCLNYGTIVFHFCGTELCLCVPPMKFICLHLVIYVSHMVMADHCVQVTTVH</sequence>
<organism evidence="1">
    <name type="scientific">Arundo donax</name>
    <name type="common">Giant reed</name>
    <name type="synonym">Donax arundinaceus</name>
    <dbReference type="NCBI Taxonomy" id="35708"/>
    <lineage>
        <taxon>Eukaryota</taxon>
        <taxon>Viridiplantae</taxon>
        <taxon>Streptophyta</taxon>
        <taxon>Embryophyta</taxon>
        <taxon>Tracheophyta</taxon>
        <taxon>Spermatophyta</taxon>
        <taxon>Magnoliopsida</taxon>
        <taxon>Liliopsida</taxon>
        <taxon>Poales</taxon>
        <taxon>Poaceae</taxon>
        <taxon>PACMAD clade</taxon>
        <taxon>Arundinoideae</taxon>
        <taxon>Arundineae</taxon>
        <taxon>Arundo</taxon>
    </lineage>
</organism>
<reference evidence="1" key="2">
    <citation type="journal article" date="2015" name="Data Brief">
        <title>Shoot transcriptome of the giant reed, Arundo donax.</title>
        <authorList>
            <person name="Barrero R.A."/>
            <person name="Guerrero F.D."/>
            <person name="Moolhuijzen P."/>
            <person name="Goolsby J.A."/>
            <person name="Tidwell J."/>
            <person name="Bellgard S.E."/>
            <person name="Bellgard M.I."/>
        </authorList>
    </citation>
    <scope>NUCLEOTIDE SEQUENCE</scope>
    <source>
        <tissue evidence="1">Shoot tissue taken approximately 20 cm above the soil surface</tissue>
    </source>
</reference>
<accession>A0A0A9B8A7</accession>
<evidence type="ECO:0000313" key="1">
    <source>
        <dbReference type="EMBL" id="JAD57470.1"/>
    </source>
</evidence>
<dbReference type="EMBL" id="GBRH01240425">
    <property type="protein sequence ID" value="JAD57470.1"/>
    <property type="molecule type" value="Transcribed_RNA"/>
</dbReference>
<proteinExistence type="predicted"/>
<reference evidence="1" key="1">
    <citation type="submission" date="2014-09" db="EMBL/GenBank/DDBJ databases">
        <authorList>
            <person name="Magalhaes I.L.F."/>
            <person name="Oliveira U."/>
            <person name="Santos F.R."/>
            <person name="Vidigal T.H.D.A."/>
            <person name="Brescovit A.D."/>
            <person name="Santos A.J."/>
        </authorList>
    </citation>
    <scope>NUCLEOTIDE SEQUENCE</scope>
    <source>
        <tissue evidence="1">Shoot tissue taken approximately 20 cm above the soil surface</tissue>
    </source>
</reference>